<dbReference type="AlphaFoldDB" id="A0A059ZWH4"/>
<comment type="subcellular location">
    <subcellularLocation>
        <location evidence="6">Cytoplasm</location>
    </subcellularLocation>
</comment>
<evidence type="ECO:0000313" key="8">
    <source>
        <dbReference type="Proteomes" id="UP000005522"/>
    </source>
</evidence>
<organism evidence="7 8">
    <name type="scientific">Acidithiobacillus caldus (strain ATCC 51756 / DSM 8584 / KU)</name>
    <dbReference type="NCBI Taxonomy" id="637389"/>
    <lineage>
        <taxon>Bacteria</taxon>
        <taxon>Pseudomonadati</taxon>
        <taxon>Pseudomonadota</taxon>
        <taxon>Acidithiobacillia</taxon>
        <taxon>Acidithiobacillales</taxon>
        <taxon>Acidithiobacillaceae</taxon>
        <taxon>Acidithiobacillus</taxon>
    </lineage>
</organism>
<dbReference type="GO" id="GO:0006741">
    <property type="term" value="P:NADP+ biosynthetic process"/>
    <property type="evidence" value="ECO:0007669"/>
    <property type="project" value="UniProtKB-UniRule"/>
</dbReference>
<dbReference type="HOGENOM" id="CLU_008831_0_1_6"/>
<evidence type="ECO:0000313" key="7">
    <source>
        <dbReference type="EMBL" id="AIA54316.1"/>
    </source>
</evidence>
<gene>
    <name evidence="6" type="primary">nadK</name>
    <name evidence="7" type="ORF">Acaty_c0426</name>
</gene>
<dbReference type="InterPro" id="IPR002504">
    <property type="entry name" value="NADK"/>
</dbReference>
<keyword evidence="4 6" id="KW-0520">NAD</keyword>
<keyword evidence="2 6" id="KW-0418">Kinase</keyword>
<name>A0A059ZWH4_ACICK</name>
<dbReference type="GeneID" id="92930442"/>
<comment type="catalytic activity">
    <reaction evidence="5 6">
        <text>NAD(+) + ATP = ADP + NADP(+) + H(+)</text>
        <dbReference type="Rhea" id="RHEA:18629"/>
        <dbReference type="ChEBI" id="CHEBI:15378"/>
        <dbReference type="ChEBI" id="CHEBI:30616"/>
        <dbReference type="ChEBI" id="CHEBI:57540"/>
        <dbReference type="ChEBI" id="CHEBI:58349"/>
        <dbReference type="ChEBI" id="CHEBI:456216"/>
        <dbReference type="EC" id="2.7.1.23"/>
    </reaction>
</comment>
<keyword evidence="6" id="KW-0547">Nucleotide-binding</keyword>
<evidence type="ECO:0000256" key="3">
    <source>
        <dbReference type="ARBA" id="ARBA00022857"/>
    </source>
</evidence>
<proteinExistence type="inferred from homology"/>
<dbReference type="eggNOG" id="COG0061">
    <property type="taxonomic scope" value="Bacteria"/>
</dbReference>
<dbReference type="InterPro" id="IPR017437">
    <property type="entry name" value="ATP-NAD_kinase_PpnK-typ_C"/>
</dbReference>
<dbReference type="PANTHER" id="PTHR20275:SF0">
    <property type="entry name" value="NAD KINASE"/>
    <property type="match status" value="1"/>
</dbReference>
<dbReference type="PANTHER" id="PTHR20275">
    <property type="entry name" value="NAD KINASE"/>
    <property type="match status" value="1"/>
</dbReference>
<dbReference type="Gene3D" id="3.40.50.10330">
    <property type="entry name" value="Probable inorganic polyphosphate/atp-NAD kinase, domain 1"/>
    <property type="match status" value="1"/>
</dbReference>
<feature type="active site" description="Proton acceptor" evidence="6">
    <location>
        <position position="74"/>
    </location>
</feature>
<keyword evidence="1 6" id="KW-0808">Transferase</keyword>
<comment type="cofactor">
    <cofactor evidence="6">
        <name>a divalent metal cation</name>
        <dbReference type="ChEBI" id="CHEBI:60240"/>
    </cofactor>
</comment>
<dbReference type="RefSeq" id="WP_004870511.1">
    <property type="nucleotide sequence ID" value="NZ_CP005986.1"/>
</dbReference>
<dbReference type="GO" id="GO:0046872">
    <property type="term" value="F:metal ion binding"/>
    <property type="evidence" value="ECO:0007669"/>
    <property type="project" value="UniProtKB-UniRule"/>
</dbReference>
<evidence type="ECO:0000256" key="6">
    <source>
        <dbReference type="HAMAP-Rule" id="MF_00361"/>
    </source>
</evidence>
<dbReference type="Pfam" id="PF01513">
    <property type="entry name" value="NAD_kinase"/>
    <property type="match status" value="1"/>
</dbReference>
<dbReference type="HAMAP" id="MF_00361">
    <property type="entry name" value="NAD_kinase"/>
    <property type="match status" value="1"/>
</dbReference>
<dbReference type="InterPro" id="IPR016064">
    <property type="entry name" value="NAD/diacylglycerol_kinase_sf"/>
</dbReference>
<dbReference type="GO" id="GO:0003951">
    <property type="term" value="F:NAD+ kinase activity"/>
    <property type="evidence" value="ECO:0007669"/>
    <property type="project" value="UniProtKB-UniRule"/>
</dbReference>
<dbReference type="GO" id="GO:0051287">
    <property type="term" value="F:NAD binding"/>
    <property type="evidence" value="ECO:0007669"/>
    <property type="project" value="UniProtKB-ARBA"/>
</dbReference>
<comment type="similarity">
    <text evidence="6">Belongs to the NAD kinase family.</text>
</comment>
<feature type="binding site" evidence="6">
    <location>
        <position position="178"/>
    </location>
    <ligand>
        <name>NAD(+)</name>
        <dbReference type="ChEBI" id="CHEBI:57540"/>
    </ligand>
</feature>
<dbReference type="GO" id="GO:0005737">
    <property type="term" value="C:cytoplasm"/>
    <property type="evidence" value="ECO:0007669"/>
    <property type="project" value="UniProtKB-SubCell"/>
</dbReference>
<dbReference type="Proteomes" id="UP000005522">
    <property type="component" value="Chromosome"/>
</dbReference>
<keyword evidence="6" id="KW-0963">Cytoplasm</keyword>
<comment type="caution">
    <text evidence="6">Lacks conserved residue(s) required for the propagation of feature annotation.</text>
</comment>
<feature type="binding site" evidence="6">
    <location>
        <position position="176"/>
    </location>
    <ligand>
        <name>NAD(+)</name>
        <dbReference type="ChEBI" id="CHEBI:57540"/>
    </ligand>
</feature>
<keyword evidence="6" id="KW-0067">ATP-binding</keyword>
<dbReference type="EMBL" id="CP005986">
    <property type="protein sequence ID" value="AIA54316.1"/>
    <property type="molecule type" value="Genomic_DNA"/>
</dbReference>
<dbReference type="GO" id="GO:0005524">
    <property type="term" value="F:ATP binding"/>
    <property type="evidence" value="ECO:0007669"/>
    <property type="project" value="UniProtKB-KW"/>
</dbReference>
<comment type="function">
    <text evidence="6">Involved in the regulation of the intracellular balance of NAD and NADP, and is a key enzyme in the biosynthesis of NADP. Catalyzes specifically the phosphorylation on 2'-hydroxyl of the adenosine moiety of NAD to yield NADP.</text>
</comment>
<dbReference type="Gene3D" id="2.60.200.30">
    <property type="entry name" value="Probable inorganic polyphosphate/atp-NAD kinase, domain 2"/>
    <property type="match status" value="1"/>
</dbReference>
<feature type="binding site" evidence="6">
    <location>
        <begin position="189"/>
        <end position="194"/>
    </location>
    <ligand>
        <name>NAD(+)</name>
        <dbReference type="ChEBI" id="CHEBI:57540"/>
    </ligand>
</feature>
<dbReference type="GO" id="GO:0019674">
    <property type="term" value="P:NAD+ metabolic process"/>
    <property type="evidence" value="ECO:0007669"/>
    <property type="project" value="InterPro"/>
</dbReference>
<dbReference type="EC" id="2.7.1.23" evidence="6"/>
<sequence length="297" mass="32078">MAPIFPRVLLIGKYRDPSSGPGLARLATLLHTLGAEVFLESHCAPALQHDLRLPLLNLEDPTPTPDLVISLGGDGTLLSTARSLAGSGTAVLGVNQGRLGFLADIPLDTIEETLPPILAGAYREDRRSVLVAELWRDERRIVSGLALNEVFVHKGCGESMVELRVLLGDRPLYTERADGLIIATPTGSTAYALSAGGPILSPELPALLLVPICPHTLSARPIAIGDGLELRLSLLAARHPAALSLDSHHSYPMQAGDEVRVRRSPCEARFIHPLDHDFYGILRRKLHWGELPGEERC</sequence>
<evidence type="ECO:0000256" key="1">
    <source>
        <dbReference type="ARBA" id="ARBA00022679"/>
    </source>
</evidence>
<protein>
    <recommendedName>
        <fullName evidence="6">NAD kinase</fullName>
        <ecNumber evidence="6">2.7.1.23</ecNumber>
    </recommendedName>
    <alternativeName>
        <fullName evidence="6">ATP-dependent NAD kinase</fullName>
    </alternativeName>
</protein>
<accession>A0A059ZWH4</accession>
<dbReference type="Pfam" id="PF20143">
    <property type="entry name" value="NAD_kinase_C"/>
    <property type="match status" value="1"/>
</dbReference>
<feature type="binding site" evidence="6">
    <location>
        <begin position="148"/>
        <end position="149"/>
    </location>
    <ligand>
        <name>NAD(+)</name>
        <dbReference type="ChEBI" id="CHEBI:57540"/>
    </ligand>
</feature>
<dbReference type="InterPro" id="IPR017438">
    <property type="entry name" value="ATP-NAD_kinase_N"/>
</dbReference>
<feature type="binding site" evidence="6">
    <location>
        <begin position="74"/>
        <end position="75"/>
    </location>
    <ligand>
        <name>NAD(+)</name>
        <dbReference type="ChEBI" id="CHEBI:57540"/>
    </ligand>
</feature>
<keyword evidence="3 6" id="KW-0521">NADP</keyword>
<evidence type="ECO:0000256" key="2">
    <source>
        <dbReference type="ARBA" id="ARBA00022777"/>
    </source>
</evidence>
<reference evidence="7 8" key="1">
    <citation type="journal article" date="2009" name="J. Bacteriol.">
        <title>Draft genome sequence of the extremely acidophilic bacterium Acidithiobacillus caldus ATCC 51756 reveals metabolic versatility in the genus Acidithiobacillus.</title>
        <authorList>
            <person name="Valdes J."/>
            <person name="Quatrini R."/>
            <person name="Hallberg K."/>
            <person name="Dopson M."/>
            <person name="Valenzuela P.D."/>
            <person name="Holmes D.S."/>
        </authorList>
    </citation>
    <scope>NUCLEOTIDE SEQUENCE [LARGE SCALE GENOMIC DNA]</scope>
    <source>
        <strain evidence="8">ATCC 51756 / DSM 8584 / KU</strain>
    </source>
</reference>
<dbReference type="KEGG" id="acz:Acaty_c0426"/>
<evidence type="ECO:0000256" key="5">
    <source>
        <dbReference type="ARBA" id="ARBA00047925"/>
    </source>
</evidence>
<evidence type="ECO:0000256" key="4">
    <source>
        <dbReference type="ARBA" id="ARBA00023027"/>
    </source>
</evidence>
<dbReference type="SUPFAM" id="SSF111331">
    <property type="entry name" value="NAD kinase/diacylglycerol kinase-like"/>
    <property type="match status" value="1"/>
</dbReference>